<dbReference type="PANTHER" id="PTHR45620">
    <property type="entry name" value="PDF RECEPTOR-LIKE PROTEIN-RELATED"/>
    <property type="match status" value="1"/>
</dbReference>
<evidence type="ECO:0000256" key="3">
    <source>
        <dbReference type="ARBA" id="ARBA00022475"/>
    </source>
</evidence>
<keyword evidence="15" id="KW-1185">Reference proteome</keyword>
<evidence type="ECO:0000256" key="8">
    <source>
        <dbReference type="ARBA" id="ARBA00023170"/>
    </source>
</evidence>
<name>A0A183CD04_GLOPA</name>
<evidence type="ECO:0000259" key="14">
    <source>
        <dbReference type="PROSITE" id="PS50261"/>
    </source>
</evidence>
<keyword evidence="8" id="KW-0675">Receptor</keyword>
<dbReference type="Gene3D" id="1.20.1070.10">
    <property type="entry name" value="Rhodopsin 7-helix transmembrane proteins"/>
    <property type="match status" value="1"/>
</dbReference>
<reference evidence="15" key="2">
    <citation type="submission" date="2014-05" db="EMBL/GenBank/DDBJ databases">
        <title>The genome and life-stage specific transcriptomes of Globodera pallida elucidate key aspects of plant parasitism by a cyst nematode.</title>
        <authorList>
            <person name="Cotton J.A."/>
            <person name="Lilley C.J."/>
            <person name="Jones L.M."/>
            <person name="Kikuchi T."/>
            <person name="Reid A.J."/>
            <person name="Thorpe P."/>
            <person name="Tsai I.J."/>
            <person name="Beasley H."/>
            <person name="Blok V."/>
            <person name="Cock P.J.A."/>
            <person name="Van den Akker S.E."/>
            <person name="Holroyd N."/>
            <person name="Hunt M."/>
            <person name="Mantelin S."/>
            <person name="Naghra H."/>
            <person name="Pain A."/>
            <person name="Palomares-Rius J.E."/>
            <person name="Zarowiecki M."/>
            <person name="Berriman M."/>
            <person name="Jones J.T."/>
            <person name="Urwin P.E."/>
        </authorList>
    </citation>
    <scope>NUCLEOTIDE SEQUENCE [LARGE SCALE GENOMIC DNA]</scope>
    <source>
        <strain evidence="15">Lindley</strain>
    </source>
</reference>
<dbReference type="PROSITE" id="PS50261">
    <property type="entry name" value="G_PROTEIN_RECEP_F2_4"/>
    <property type="match status" value="1"/>
</dbReference>
<feature type="transmembrane region" description="Helical" evidence="12">
    <location>
        <begin position="357"/>
        <end position="382"/>
    </location>
</feature>
<dbReference type="InterPro" id="IPR001879">
    <property type="entry name" value="GPCR_2_extracellular_dom"/>
</dbReference>
<dbReference type="InterPro" id="IPR050332">
    <property type="entry name" value="GPCR_2"/>
</dbReference>
<dbReference type="SMART" id="SM00008">
    <property type="entry name" value="HormR"/>
    <property type="match status" value="1"/>
</dbReference>
<dbReference type="SUPFAM" id="SSF111418">
    <property type="entry name" value="Hormone receptor domain"/>
    <property type="match status" value="1"/>
</dbReference>
<accession>A0A183CD04</accession>
<evidence type="ECO:0000256" key="6">
    <source>
        <dbReference type="ARBA" id="ARBA00023040"/>
    </source>
</evidence>
<feature type="transmembrane region" description="Helical" evidence="12">
    <location>
        <begin position="334"/>
        <end position="351"/>
    </location>
</feature>
<evidence type="ECO:0000256" key="9">
    <source>
        <dbReference type="ARBA" id="ARBA00023180"/>
    </source>
</evidence>
<evidence type="ECO:0000313" key="15">
    <source>
        <dbReference type="Proteomes" id="UP000050741"/>
    </source>
</evidence>
<organism evidence="15 16">
    <name type="scientific">Globodera pallida</name>
    <name type="common">Potato cyst nematode worm</name>
    <name type="synonym">Heterodera pallida</name>
    <dbReference type="NCBI Taxonomy" id="36090"/>
    <lineage>
        <taxon>Eukaryota</taxon>
        <taxon>Metazoa</taxon>
        <taxon>Ecdysozoa</taxon>
        <taxon>Nematoda</taxon>
        <taxon>Chromadorea</taxon>
        <taxon>Rhabditida</taxon>
        <taxon>Tylenchina</taxon>
        <taxon>Tylenchomorpha</taxon>
        <taxon>Tylenchoidea</taxon>
        <taxon>Heteroderidae</taxon>
        <taxon>Heteroderinae</taxon>
        <taxon>Globodera</taxon>
    </lineage>
</organism>
<reference evidence="16" key="3">
    <citation type="submission" date="2016-06" db="UniProtKB">
        <authorList>
            <consortium name="WormBaseParasite"/>
        </authorList>
    </citation>
    <scope>IDENTIFICATION</scope>
</reference>
<evidence type="ECO:0000256" key="1">
    <source>
        <dbReference type="ARBA" id="ARBA00004651"/>
    </source>
</evidence>
<dbReference type="Proteomes" id="UP000050741">
    <property type="component" value="Unassembled WGS sequence"/>
</dbReference>
<dbReference type="PANTHER" id="PTHR45620:SF37">
    <property type="entry name" value="G_PROTEIN_RECEP_F2_4 DOMAIN-CONTAINING PROTEIN"/>
    <property type="match status" value="1"/>
</dbReference>
<keyword evidence="5 12" id="KW-1133">Transmembrane helix</keyword>
<dbReference type="InterPro" id="IPR000832">
    <property type="entry name" value="GPCR_2_secretin-like"/>
</dbReference>
<feature type="transmembrane region" description="Helical" evidence="12">
    <location>
        <begin position="166"/>
        <end position="185"/>
    </location>
</feature>
<evidence type="ECO:0000313" key="16">
    <source>
        <dbReference type="WBParaSite" id="GPLIN_001075600"/>
    </source>
</evidence>
<comment type="similarity">
    <text evidence="2">Belongs to the G-protein coupled receptor 2 family.</text>
</comment>
<keyword evidence="3" id="KW-1003">Cell membrane</keyword>
<dbReference type="AlphaFoldDB" id="A0A183CD04"/>
<dbReference type="InterPro" id="IPR017981">
    <property type="entry name" value="GPCR_2-like_7TM"/>
</dbReference>
<protein>
    <submittedName>
        <fullName evidence="16">G_PROTEIN_RECEP_F2_4 domain-containing protein</fullName>
    </submittedName>
</protein>
<evidence type="ECO:0000256" key="4">
    <source>
        <dbReference type="ARBA" id="ARBA00022692"/>
    </source>
</evidence>
<feature type="transmembrane region" description="Helical" evidence="12">
    <location>
        <begin position="123"/>
        <end position="145"/>
    </location>
</feature>
<evidence type="ECO:0000256" key="11">
    <source>
        <dbReference type="SAM" id="MobiDB-lite"/>
    </source>
</evidence>
<feature type="transmembrane region" description="Helical" evidence="12">
    <location>
        <begin position="286"/>
        <end position="314"/>
    </location>
</feature>
<keyword evidence="10" id="KW-0807">Transducer</keyword>
<evidence type="ECO:0000256" key="2">
    <source>
        <dbReference type="ARBA" id="ARBA00005314"/>
    </source>
</evidence>
<dbReference type="GO" id="GO:0008528">
    <property type="term" value="F:G protein-coupled peptide receptor activity"/>
    <property type="evidence" value="ECO:0007669"/>
    <property type="project" value="TreeGrafter"/>
</dbReference>
<keyword evidence="9" id="KW-0325">Glycoprotein</keyword>
<dbReference type="Gene3D" id="4.10.1240.10">
    <property type="entry name" value="GPCR, family 2, extracellular hormone receptor domain"/>
    <property type="match status" value="1"/>
</dbReference>
<sequence>MSSTLNRENATCQWLKATTSYYDSAEDELSQGFCPPDFDKSLCWFNVSLGSTGERACPFAFCPSVPGCETVAEVYKASRQCHENGSWAESVYSECINLLRSSHHQHCVVGYCRTCPDPLRETVISVSLSLSIVSVVVLLSALLLFSAFDSVQCRRLSIHKNLAAAFLFRFSVLAVWTLVNFNNLFRDCSNFVPFPLRNLEWLCKSILWMVIYFQVASVMWMLIEGVYLYSRFTIFAMRRSEAPYAFYLLTGWGVPFVVVMAWTIVHEHQSGLRNGSFCWLPYAQGAHLWILAGTMGVALVLNVLLLLLIVVILVQKLRSESAAESKKLWRTVKATILLVPLLGVSNIPLFYEPSKPSAFYMLGSAILQHSQGIFIAVLYCFLNGEIQNAMRRQMSKVPLLHSFGFSSRQRLLFETERTYVPAHTTTETEKSGGLRLTKARRGDRGGGDVRMESTFCWPLLWGRTTPTAGSAI</sequence>
<dbReference type="InterPro" id="IPR017983">
    <property type="entry name" value="GPCR_2_secretin-like_CS"/>
</dbReference>
<dbReference type="InterPro" id="IPR036445">
    <property type="entry name" value="GPCR_2_extracell_dom_sf"/>
</dbReference>
<proteinExistence type="inferred from homology"/>
<dbReference type="Pfam" id="PF02793">
    <property type="entry name" value="HRM"/>
    <property type="match status" value="1"/>
</dbReference>
<dbReference type="PROSITE" id="PS00649">
    <property type="entry name" value="G_PROTEIN_RECEP_F2_1"/>
    <property type="match status" value="1"/>
</dbReference>
<feature type="domain" description="G-protein coupled receptors family 2 profile 2" evidence="14">
    <location>
        <begin position="123"/>
        <end position="383"/>
    </location>
</feature>
<feature type="transmembrane region" description="Helical" evidence="12">
    <location>
        <begin position="205"/>
        <end position="223"/>
    </location>
</feature>
<reference evidence="15" key="1">
    <citation type="submission" date="2013-12" db="EMBL/GenBank/DDBJ databases">
        <authorList>
            <person name="Aslett M."/>
        </authorList>
    </citation>
    <scope>NUCLEOTIDE SEQUENCE [LARGE SCALE GENOMIC DNA]</scope>
    <source>
        <strain evidence="15">Lindley</strain>
    </source>
</reference>
<dbReference type="GO" id="GO:0007188">
    <property type="term" value="P:adenylate cyclase-modulating G protein-coupled receptor signaling pathway"/>
    <property type="evidence" value="ECO:0007669"/>
    <property type="project" value="TreeGrafter"/>
</dbReference>
<dbReference type="Pfam" id="PF00002">
    <property type="entry name" value="7tm_2"/>
    <property type="match status" value="1"/>
</dbReference>
<evidence type="ECO:0000256" key="7">
    <source>
        <dbReference type="ARBA" id="ARBA00023136"/>
    </source>
</evidence>
<dbReference type="GO" id="GO:0007166">
    <property type="term" value="P:cell surface receptor signaling pathway"/>
    <property type="evidence" value="ECO:0007669"/>
    <property type="project" value="InterPro"/>
</dbReference>
<evidence type="ECO:0000256" key="5">
    <source>
        <dbReference type="ARBA" id="ARBA00022989"/>
    </source>
</evidence>
<comment type="subcellular location">
    <subcellularLocation>
        <location evidence="1">Cell membrane</location>
        <topology evidence="1">Multi-pass membrane protein</topology>
    </subcellularLocation>
</comment>
<feature type="region of interest" description="Disordered" evidence="11">
    <location>
        <begin position="424"/>
        <end position="445"/>
    </location>
</feature>
<evidence type="ECO:0000256" key="10">
    <source>
        <dbReference type="ARBA" id="ARBA00023224"/>
    </source>
</evidence>
<dbReference type="PROSITE" id="PS50227">
    <property type="entry name" value="G_PROTEIN_RECEP_F2_3"/>
    <property type="match status" value="1"/>
</dbReference>
<feature type="domain" description="G-protein coupled receptors family 2 profile 1" evidence="13">
    <location>
        <begin position="11"/>
        <end position="99"/>
    </location>
</feature>
<keyword evidence="4 12" id="KW-0812">Transmembrane</keyword>
<dbReference type="GO" id="GO:0005886">
    <property type="term" value="C:plasma membrane"/>
    <property type="evidence" value="ECO:0007669"/>
    <property type="project" value="UniProtKB-SubCell"/>
</dbReference>
<keyword evidence="7 12" id="KW-0472">Membrane</keyword>
<dbReference type="SUPFAM" id="SSF81321">
    <property type="entry name" value="Family A G protein-coupled receptor-like"/>
    <property type="match status" value="1"/>
</dbReference>
<evidence type="ECO:0000259" key="13">
    <source>
        <dbReference type="PROSITE" id="PS50227"/>
    </source>
</evidence>
<feature type="transmembrane region" description="Helical" evidence="12">
    <location>
        <begin position="244"/>
        <end position="266"/>
    </location>
</feature>
<dbReference type="WBParaSite" id="GPLIN_001075600">
    <property type="protein sequence ID" value="GPLIN_001075600"/>
    <property type="gene ID" value="GPLIN_001075600"/>
</dbReference>
<dbReference type="PRINTS" id="PR00249">
    <property type="entry name" value="GPCRSECRETIN"/>
</dbReference>
<evidence type="ECO:0000256" key="12">
    <source>
        <dbReference type="SAM" id="Phobius"/>
    </source>
</evidence>
<keyword evidence="6" id="KW-0297">G-protein coupled receptor</keyword>